<dbReference type="InterPro" id="IPR016024">
    <property type="entry name" value="ARM-type_fold"/>
</dbReference>
<dbReference type="Pfam" id="PF12530">
    <property type="entry name" value="DUF3730"/>
    <property type="match status" value="1"/>
</dbReference>
<dbReference type="SUPFAM" id="SSF48371">
    <property type="entry name" value="ARM repeat"/>
    <property type="match status" value="1"/>
</dbReference>
<evidence type="ECO:0000313" key="3">
    <source>
        <dbReference type="EnsemblMetazoa" id="CLYHEMP018926.2"/>
    </source>
</evidence>
<accession>A0A7M5X811</accession>
<dbReference type="OrthoDB" id="6125419at2759"/>
<organism evidence="3 4">
    <name type="scientific">Clytia hemisphaerica</name>
    <dbReference type="NCBI Taxonomy" id="252671"/>
    <lineage>
        <taxon>Eukaryota</taxon>
        <taxon>Metazoa</taxon>
        <taxon>Cnidaria</taxon>
        <taxon>Hydrozoa</taxon>
        <taxon>Hydroidolina</taxon>
        <taxon>Leptothecata</taxon>
        <taxon>Obeliida</taxon>
        <taxon>Clytiidae</taxon>
        <taxon>Clytia</taxon>
    </lineage>
</organism>
<dbReference type="Pfam" id="PF11229">
    <property type="entry name" value="Focadhesin"/>
    <property type="match status" value="1"/>
</dbReference>
<proteinExistence type="predicted"/>
<name>A0A7M5X811_9CNID</name>
<protein>
    <recommendedName>
        <fullName evidence="5">DUF3730 domain-containing protein</fullName>
    </recommendedName>
</protein>
<dbReference type="EnsemblMetazoa" id="CLYHEMT018926.2">
    <property type="protein sequence ID" value="CLYHEMP018926.2"/>
    <property type="gene ID" value="CLYHEMG018926"/>
</dbReference>
<keyword evidence="4" id="KW-1185">Reference proteome</keyword>
<evidence type="ECO:0000313" key="4">
    <source>
        <dbReference type="Proteomes" id="UP000594262"/>
    </source>
</evidence>
<dbReference type="PANTHER" id="PTHR16212">
    <property type="entry name" value="FOCADHESIN FAMILY MEMBER"/>
    <property type="match status" value="1"/>
</dbReference>
<evidence type="ECO:0008006" key="5">
    <source>
        <dbReference type="Google" id="ProtNLM"/>
    </source>
</evidence>
<reference evidence="3" key="1">
    <citation type="submission" date="2021-01" db="UniProtKB">
        <authorList>
            <consortium name="EnsemblMetazoa"/>
        </authorList>
    </citation>
    <scope>IDENTIFICATION</scope>
</reference>
<feature type="domain" description="DUF3730" evidence="2">
    <location>
        <begin position="483"/>
        <end position="701"/>
    </location>
</feature>
<evidence type="ECO:0000259" key="1">
    <source>
        <dbReference type="Pfam" id="PF11229"/>
    </source>
</evidence>
<dbReference type="InterPro" id="IPR021392">
    <property type="entry name" value="Focadhesin_C"/>
</dbReference>
<feature type="domain" description="Focadhesin C-terminal" evidence="1">
    <location>
        <begin position="1215"/>
        <end position="1552"/>
    </location>
</feature>
<dbReference type="Proteomes" id="UP000594262">
    <property type="component" value="Unplaced"/>
</dbReference>
<dbReference type="InterPro" id="IPR022542">
    <property type="entry name" value="FOCAD/RST1_DUF3730"/>
</dbReference>
<dbReference type="PANTHER" id="PTHR16212:SF4">
    <property type="entry name" value="FOCADHESIN"/>
    <property type="match status" value="1"/>
</dbReference>
<evidence type="ECO:0000259" key="2">
    <source>
        <dbReference type="Pfam" id="PF12530"/>
    </source>
</evidence>
<sequence>MGSIPNDVAISEDLAEKLNFNHIGTQQQILRKFYNDVVKFSKKIGAPLSPVTGKECQSLHILLTLMGNENLNIGKICSGLLLDLVYQNVLSPAVLISSAMTLSALSKPIKNFIGEILMILLQEKNSMTTLTTLTRIFSNQAINTTAFFDEIQKFIIDTLEKSHSTSDVERVLNALQPFFVYVVSKPQHCMNFTLMLLQTESIIQLKRKSKPIVFKILLNCLNDKINCKVISTEYLKVTVHMAIWYLDQKIKELGEMLISVLLSMLWNCVKTNQSNHLEQSLNLLKILIQSQPLPLHLKKNVIIACSLLLTDVFGDDAKLSLLEIVLSVLPDLLQSDDLHHSQQCGLMLMLPLLQILSDNETKQPKLKSLASNILINVENLASVEYSKVDLNTAEKAEKTNSEIMNIGAYTTTMMSTLLSCDSSALNWLTDVSESKEPLANNIIYIIVAILLKSHGNQTVVEKCLDALNEQCKLNSVLVPYLFPLFMYCLNNKKFINMKIPILFTVPKLAVGKMTISPVLKLLTLISTNNELLPTSIRLMTSLWKRQRRIFPYLLQMLNKTISDTPHSQIWFDLMLSKATSISEICQLKPEQYGQDLVVLLSNMMESLVQVEVSPLQVEKMECVSSSLSLVIESLRLLCLAKVIDIQTIWKAIILKVQPKKNEMINRSLCSFSDAIAHIYGEIRIDFQCEVVEYLWFIAQSEGGTTSSFSYGALSHFSPSLQKVKYLPKQIQELTCQQLLSMKEHKDDETFDPLLEACPGYGYVALLKTLEPTELPGFKKLLTKVLREEINALPRGVGRRSLMKPTQSMTSFVPDVLRHLYESSTRPGVLPGLAASLLSCYEPKIRGLDPNKPSPIHVKAIMERYKQTLNSILQDYTINSNDWSHVINTSKLWTSFMNQVYQVFIEGRIADLDIQLEKGEITDKESFEEEVSVAKYWARDQIINQLKTAAKGTPKVQGNSIFALVGLANAVSSMEDENVGKEESHQYVSMRHWMLKVFDTVLVVFDGNAKIHGKPFQWCQQVSSDKSSASSFVSRCAAAISLSEMVRPLLALDAGRILQMINTLKERCPGQSKAGTSSVLHFYTGIGYGMLMSRLSQIQSAGVMATFPEFNMVEYMKILKKAATQNGDEEYEKDGAIIGYFIALSSLVYENDKKTPDEEILAQFDQLIKQVNNLQREELTALQAQCYCFGLSSLTVALERVGAIKTNKVFEIRAILQKHVELAPQASDLYLSLGWLNNHVLRKGDDASKKEVNQLLKTWEVSMSQKETPTLHRLGMVKGVLSTLGCLNIHCDGDFQSAPETSEMKSALKKVVKNLETSKDVLVSLISARLLGELHLATNASSKFTSQLPSSYMYIGEKSNLSALFEILLKEESSDTNIFKTVLDVFVDTGCPKLPPVSWTPVMNRLHEPSMSEEVRLAVVDFVLTYASSCVDLSLWLSSLIQPSAFNRLDYPIQSRIFDHVSRILHVLPNSKQKILLEEIPLVVLTKNKNNRSIMLESVLKSWLSVAEMKEPIQSSFTHLNEGVRKMITSLEQLPQVWTETSQDLFARLLEKLSLDQNILLSKIDENLKIEVMIRTLEYRDVIEMEYLVLIIQSIGEHSDLLANFLSRIASFKGSEKKMATLHQLHAHMKQRLILDDDKETGTSVEKLIFKFVSYLCNDQSPDGIDTTWLVHPIKSFNSEDNVIALRHLFMGIEIF</sequence>
<dbReference type="GO" id="GO:0060147">
    <property type="term" value="P:regulation of post-transcriptional gene silencing"/>
    <property type="evidence" value="ECO:0007669"/>
    <property type="project" value="InterPro"/>
</dbReference>
<dbReference type="InterPro" id="IPR045163">
    <property type="entry name" value="Focadhesin/RST1"/>
</dbReference>